<protein>
    <recommendedName>
        <fullName evidence="2">DNA repair protein rad9</fullName>
    </recommendedName>
</protein>
<comment type="similarity">
    <text evidence="1 2">Belongs to the rad9 family.</text>
</comment>
<dbReference type="Gene3D" id="3.70.10.10">
    <property type="match status" value="1"/>
</dbReference>
<dbReference type="InterPro" id="IPR007268">
    <property type="entry name" value="Rad9/Ddc1"/>
</dbReference>
<dbReference type="GO" id="GO:0006281">
    <property type="term" value="P:DNA repair"/>
    <property type="evidence" value="ECO:0007669"/>
    <property type="project" value="UniProtKB-UniRule"/>
</dbReference>
<dbReference type="GO" id="GO:0030896">
    <property type="term" value="C:checkpoint clamp complex"/>
    <property type="evidence" value="ECO:0007669"/>
    <property type="project" value="UniProtKB-UniRule"/>
</dbReference>
<comment type="caution">
    <text evidence="4">The sequence shown here is derived from an EMBL/GenBank/DDBJ whole genome shotgun (WGS) entry which is preliminary data.</text>
</comment>
<sequence length="451" mass="50635">MHVLSFTLSLEGLNAFRDALICLSKFSEDVSLEARRDRFTLTTINSSKSAYASFKFATKRFFSRYHFEATGQFRERFHCCLYIRSLTSLFRSRSGLDSQRDTEKQALIDRCEVTIEDGHDTQSRFIARIIFRNGLTATHRLPFEPAIPVHARFNKDQAPHHWTMSSRTLRQLMDHFGPGTEYLDINTDGDHVNFTCFSEKTTTQDTVLKKPLHTSIAVEVDEFDDIDVEDKLHIVISVKDFRAIIQHAGFTANAISARYSIPAHPIQFTYAADAISCEFLVMTVGDRASNPNQKTTKNEKTVGRKAKTSPKSAPQTMNAAAASDAPKSRLVPSSTSHMGIARASASRIGAFNLRPSQNAPPRQTLQSEGLFVEDDGWEPLADQDQDGDQDARLEWDHGTRHESWTAHLGRESTTKSAMPDDSEAEAEQAEASYIEPTQRLSDVKNMVLLPD</sequence>
<dbReference type="OrthoDB" id="60092at2759"/>
<reference evidence="4 5" key="1">
    <citation type="submission" date="2017-06" db="EMBL/GenBank/DDBJ databases">
        <title>Ant-infecting Ophiocordyceps genomes reveal a high diversity of potential behavioral manipulation genes and a possible major role for enterotoxins.</title>
        <authorList>
            <person name="De Bekker C."/>
            <person name="Evans H.C."/>
            <person name="Brachmann A."/>
            <person name="Hughes D.P."/>
        </authorList>
    </citation>
    <scope>NUCLEOTIDE SEQUENCE [LARGE SCALE GENOMIC DNA]</scope>
    <source>
        <strain evidence="4 5">1348a</strain>
    </source>
</reference>
<feature type="compositionally biased region" description="Acidic residues" evidence="3">
    <location>
        <begin position="378"/>
        <end position="388"/>
    </location>
</feature>
<dbReference type="Proteomes" id="UP000224854">
    <property type="component" value="Unassembled WGS sequence"/>
</dbReference>
<feature type="compositionally biased region" description="Basic and acidic residues" evidence="3">
    <location>
        <begin position="389"/>
        <end position="413"/>
    </location>
</feature>
<keyword evidence="5" id="KW-1185">Reference proteome</keyword>
<dbReference type="GO" id="GO:0031573">
    <property type="term" value="P:mitotic intra-S DNA damage checkpoint signaling"/>
    <property type="evidence" value="ECO:0007669"/>
    <property type="project" value="TreeGrafter"/>
</dbReference>
<organism evidence="4 5">
    <name type="scientific">Ophiocordyceps australis</name>
    <dbReference type="NCBI Taxonomy" id="1399860"/>
    <lineage>
        <taxon>Eukaryota</taxon>
        <taxon>Fungi</taxon>
        <taxon>Dikarya</taxon>
        <taxon>Ascomycota</taxon>
        <taxon>Pezizomycotina</taxon>
        <taxon>Sordariomycetes</taxon>
        <taxon>Hypocreomycetidae</taxon>
        <taxon>Hypocreales</taxon>
        <taxon>Ophiocordycipitaceae</taxon>
        <taxon>Ophiocordyceps</taxon>
    </lineage>
</organism>
<gene>
    <name evidence="4" type="ORF">CDD82_4508</name>
</gene>
<keyword evidence="2" id="KW-0227">DNA damage</keyword>
<evidence type="ECO:0000256" key="2">
    <source>
        <dbReference type="PIRNR" id="PIRNR009303"/>
    </source>
</evidence>
<dbReference type="AlphaFoldDB" id="A0A2C5ZSR6"/>
<proteinExistence type="inferred from homology"/>
<comment type="function">
    <text evidence="2">Acts in DNA repair and mutagenesis. Involved in promoting resistance to ionizing radiation and UV light, as well as regulating cell cycle progression after irradiation.</text>
</comment>
<evidence type="ECO:0000256" key="1">
    <source>
        <dbReference type="ARBA" id="ARBA00008494"/>
    </source>
</evidence>
<dbReference type="GO" id="GO:0071479">
    <property type="term" value="P:cellular response to ionizing radiation"/>
    <property type="evidence" value="ECO:0007669"/>
    <property type="project" value="TreeGrafter"/>
</dbReference>
<dbReference type="Pfam" id="PF04139">
    <property type="entry name" value="Rad9"/>
    <property type="match status" value="1"/>
</dbReference>
<feature type="compositionally biased region" description="Polar residues" evidence="3">
    <location>
        <begin position="309"/>
        <end position="318"/>
    </location>
</feature>
<name>A0A2C5ZSR6_9HYPO</name>
<dbReference type="GO" id="GO:0000076">
    <property type="term" value="P:DNA replication checkpoint signaling"/>
    <property type="evidence" value="ECO:0007669"/>
    <property type="project" value="TreeGrafter"/>
</dbReference>
<dbReference type="InterPro" id="IPR026584">
    <property type="entry name" value="Rad9"/>
</dbReference>
<dbReference type="PANTHER" id="PTHR15237:SF0">
    <property type="entry name" value="CELL CYCLE CHECKPOINT CONTROL PROTEIN"/>
    <property type="match status" value="1"/>
</dbReference>
<dbReference type="PIRSF" id="PIRSF009303">
    <property type="entry name" value="Cell_cycle_RAD9"/>
    <property type="match status" value="1"/>
</dbReference>
<evidence type="ECO:0000256" key="3">
    <source>
        <dbReference type="SAM" id="MobiDB-lite"/>
    </source>
</evidence>
<dbReference type="SUPFAM" id="SSF55979">
    <property type="entry name" value="DNA clamp"/>
    <property type="match status" value="1"/>
</dbReference>
<evidence type="ECO:0000313" key="5">
    <source>
        <dbReference type="Proteomes" id="UP000224854"/>
    </source>
</evidence>
<dbReference type="PANTHER" id="PTHR15237">
    <property type="entry name" value="DNA REPAIR PROTEIN RAD9"/>
    <property type="match status" value="1"/>
</dbReference>
<feature type="region of interest" description="Disordered" evidence="3">
    <location>
        <begin position="378"/>
        <end position="437"/>
    </location>
</feature>
<evidence type="ECO:0000313" key="4">
    <source>
        <dbReference type="EMBL" id="PHH82870.1"/>
    </source>
</evidence>
<feature type="region of interest" description="Disordered" evidence="3">
    <location>
        <begin position="287"/>
        <end position="333"/>
    </location>
</feature>
<dbReference type="InterPro" id="IPR046938">
    <property type="entry name" value="DNA_clamp_sf"/>
</dbReference>
<accession>A0A2C5ZSR6</accession>
<dbReference type="EMBL" id="NJEU01000038">
    <property type="protein sequence ID" value="PHH82870.1"/>
    <property type="molecule type" value="Genomic_DNA"/>
</dbReference>